<evidence type="ECO:0000256" key="4">
    <source>
        <dbReference type="ARBA" id="ARBA00022475"/>
    </source>
</evidence>
<dbReference type="Proteomes" id="UP001597273">
    <property type="component" value="Unassembled WGS sequence"/>
</dbReference>
<keyword evidence="3 9" id="KW-0813">Transport</keyword>
<dbReference type="PANTHER" id="PTHR30588:SF0">
    <property type="entry name" value="BRANCHED-CHAIN AMINO ACID PERMEASE BRNQ"/>
    <property type="match status" value="1"/>
</dbReference>
<comment type="similarity">
    <text evidence="2 9">Belongs to the branched chain amino acid transporter family.</text>
</comment>
<comment type="function">
    <text evidence="9">Component of the transport system for branched-chain amino acids.</text>
</comment>
<keyword evidence="11" id="KW-1185">Reference proteome</keyword>
<feature type="transmembrane region" description="Helical" evidence="9">
    <location>
        <begin position="187"/>
        <end position="210"/>
    </location>
</feature>
<dbReference type="Pfam" id="PF05525">
    <property type="entry name" value="Branch_AA_trans"/>
    <property type="match status" value="1"/>
</dbReference>
<feature type="transmembrane region" description="Helical" evidence="9">
    <location>
        <begin position="266"/>
        <end position="297"/>
    </location>
</feature>
<evidence type="ECO:0000256" key="9">
    <source>
        <dbReference type="RuleBase" id="RU362122"/>
    </source>
</evidence>
<keyword evidence="8 9" id="KW-0472">Membrane</keyword>
<protein>
    <recommendedName>
        <fullName evidence="9">Branched-chain amino acid transport system carrier protein</fullName>
    </recommendedName>
</protein>
<feature type="transmembrane region" description="Helical" evidence="9">
    <location>
        <begin position="40"/>
        <end position="61"/>
    </location>
</feature>
<evidence type="ECO:0000256" key="5">
    <source>
        <dbReference type="ARBA" id="ARBA00022692"/>
    </source>
</evidence>
<keyword evidence="4" id="KW-1003">Cell membrane</keyword>
<feature type="transmembrane region" description="Helical" evidence="9">
    <location>
        <begin position="336"/>
        <end position="357"/>
    </location>
</feature>
<feature type="transmembrane region" description="Helical" evidence="9">
    <location>
        <begin position="73"/>
        <end position="95"/>
    </location>
</feature>
<evidence type="ECO:0000313" key="10">
    <source>
        <dbReference type="EMBL" id="MFD1861534.1"/>
    </source>
</evidence>
<evidence type="ECO:0000256" key="8">
    <source>
        <dbReference type="ARBA" id="ARBA00023136"/>
    </source>
</evidence>
<keyword evidence="5 9" id="KW-0812">Transmembrane</keyword>
<keyword evidence="6 9" id="KW-0029">Amino-acid transport</keyword>
<accession>A0ABW4QD59</accession>
<comment type="caution">
    <text evidence="9">Lacks conserved residue(s) required for the propagation of feature annotation.</text>
</comment>
<evidence type="ECO:0000256" key="2">
    <source>
        <dbReference type="ARBA" id="ARBA00008540"/>
    </source>
</evidence>
<dbReference type="NCBIfam" id="TIGR00796">
    <property type="entry name" value="livcs"/>
    <property type="match status" value="1"/>
</dbReference>
<dbReference type="InterPro" id="IPR004685">
    <property type="entry name" value="Brnchd-chn_aa_trnsp_Livcs"/>
</dbReference>
<dbReference type="RefSeq" id="WP_204891451.1">
    <property type="nucleotide sequence ID" value="NZ_JBHUFW010000002.1"/>
</dbReference>
<evidence type="ECO:0000256" key="3">
    <source>
        <dbReference type="ARBA" id="ARBA00022448"/>
    </source>
</evidence>
<feature type="transmembrane region" description="Helical" evidence="9">
    <location>
        <begin position="366"/>
        <end position="384"/>
    </location>
</feature>
<feature type="transmembrane region" description="Helical" evidence="9">
    <location>
        <begin position="309"/>
        <end position="330"/>
    </location>
</feature>
<comment type="subcellular location">
    <subcellularLocation>
        <location evidence="1 9">Cell membrane</location>
        <topology evidence="1 9">Multi-pass membrane protein</topology>
    </subcellularLocation>
</comment>
<feature type="transmembrane region" description="Helical" evidence="9">
    <location>
        <begin position="115"/>
        <end position="135"/>
    </location>
</feature>
<keyword evidence="7 9" id="KW-1133">Transmembrane helix</keyword>
<feature type="transmembrane region" description="Helical" evidence="9">
    <location>
        <begin position="147"/>
        <end position="167"/>
    </location>
</feature>
<dbReference type="PANTHER" id="PTHR30588">
    <property type="entry name" value="BRANCHED-CHAIN AMINO ACID TRANSPORT SYSTEM 2 CARRIER PROTEIN"/>
    <property type="match status" value="1"/>
</dbReference>
<evidence type="ECO:0000256" key="6">
    <source>
        <dbReference type="ARBA" id="ARBA00022970"/>
    </source>
</evidence>
<feature type="transmembrane region" description="Helical" evidence="9">
    <location>
        <begin position="404"/>
        <end position="424"/>
    </location>
</feature>
<evidence type="ECO:0000256" key="1">
    <source>
        <dbReference type="ARBA" id="ARBA00004651"/>
    </source>
</evidence>
<sequence>MSRMNVVFAGFMLFSLFFGAGNLIFPPLLGLESGSNFGPAIAGFLITGVLLPFLAIMAVAMSDNGLISMGSRVHPLFGLVFAIIIYLSIGAFYGIPRASNVAYELGFKQVFNMDGGLALALFSLVFFGITYFLSLNPKKIVDRIGQYLTPLLLLVLATLVIRAFLTFENASSPAAGKFATAPLASGILEGYFTMDAVAALAFGIVVINALKDKGASSQKELVQGTLGAALIAGMGLAVVYFSLGWIGRVIPNGSGFENGAEILTAAASLLFAGGGGLLFGLIVILACLTTAIGLINACSRFFNEIYPRITYTAYVAIFSVIGLLVSNLGLNSILELAVPLLVFIYPIAIVLISLSLFEHVGGKSRMMYRFSVAVTSVYAFHQVLDSLGYQLDSLGKWLGWAPFFTQGLGWVLPAFLAALVGYGIDKFRGRPGDEMKGHSSL</sequence>
<organism evidence="10 11">
    <name type="scientific">Planococcus chinensis</name>
    <dbReference type="NCBI Taxonomy" id="272917"/>
    <lineage>
        <taxon>Bacteria</taxon>
        <taxon>Bacillati</taxon>
        <taxon>Bacillota</taxon>
        <taxon>Bacilli</taxon>
        <taxon>Bacillales</taxon>
        <taxon>Caryophanaceae</taxon>
        <taxon>Planococcus</taxon>
    </lineage>
</organism>
<evidence type="ECO:0000256" key="7">
    <source>
        <dbReference type="ARBA" id="ARBA00022989"/>
    </source>
</evidence>
<comment type="caution">
    <text evidence="10">The sequence shown here is derived from an EMBL/GenBank/DDBJ whole genome shotgun (WGS) entry which is preliminary data.</text>
</comment>
<name>A0ABW4QD59_9BACL</name>
<proteinExistence type="inferred from homology"/>
<gene>
    <name evidence="10" type="primary">brnQ</name>
    <name evidence="10" type="ORF">ACFSDB_01280</name>
</gene>
<evidence type="ECO:0000313" key="11">
    <source>
        <dbReference type="Proteomes" id="UP001597273"/>
    </source>
</evidence>
<reference evidence="11" key="1">
    <citation type="journal article" date="2019" name="Int. J. Syst. Evol. Microbiol.">
        <title>The Global Catalogue of Microorganisms (GCM) 10K type strain sequencing project: providing services to taxonomists for standard genome sequencing and annotation.</title>
        <authorList>
            <consortium name="The Broad Institute Genomics Platform"/>
            <consortium name="The Broad Institute Genome Sequencing Center for Infectious Disease"/>
            <person name="Wu L."/>
            <person name="Ma J."/>
        </authorList>
    </citation>
    <scope>NUCLEOTIDE SEQUENCE [LARGE SCALE GENOMIC DNA]</scope>
    <source>
        <strain evidence="11">CGMCC 1.15475</strain>
    </source>
</reference>
<dbReference type="EMBL" id="JBHUFW010000002">
    <property type="protein sequence ID" value="MFD1861534.1"/>
    <property type="molecule type" value="Genomic_DNA"/>
</dbReference>
<feature type="transmembrane region" description="Helical" evidence="9">
    <location>
        <begin position="222"/>
        <end position="246"/>
    </location>
</feature>